<organism evidence="2 3">
    <name type="scientific">Sporosarcina limicola</name>
    <dbReference type="NCBI Taxonomy" id="34101"/>
    <lineage>
        <taxon>Bacteria</taxon>
        <taxon>Bacillati</taxon>
        <taxon>Bacillota</taxon>
        <taxon>Bacilli</taxon>
        <taxon>Bacillales</taxon>
        <taxon>Caryophanaceae</taxon>
        <taxon>Sporosarcina</taxon>
    </lineage>
</organism>
<sequence length="141" mass="17072">MYTKEWFVDWIQGFNVAADKDDMYILGIFRKEDGVNIGKVELSTILRRDYDWAMMGYSIHNQYFQQGYGKESVKATSELFFNELDFHRIELHINVDNEPSKRLAESAGFRYECTRESFSYEDEKWTDFLIYYKNREQKKHR</sequence>
<evidence type="ECO:0000313" key="3">
    <source>
        <dbReference type="Proteomes" id="UP000658225"/>
    </source>
</evidence>
<dbReference type="EMBL" id="JADBEL010000003">
    <property type="protein sequence ID" value="MBE1553660.1"/>
    <property type="molecule type" value="Genomic_DNA"/>
</dbReference>
<dbReference type="InterPro" id="IPR051531">
    <property type="entry name" value="N-acetyltransferase"/>
</dbReference>
<feature type="domain" description="N-acetyltransferase" evidence="1">
    <location>
        <begin position="1"/>
        <end position="136"/>
    </location>
</feature>
<dbReference type="Proteomes" id="UP000658225">
    <property type="component" value="Unassembled WGS sequence"/>
</dbReference>
<proteinExistence type="predicted"/>
<dbReference type="SUPFAM" id="SSF55729">
    <property type="entry name" value="Acyl-CoA N-acyltransferases (Nat)"/>
    <property type="match status" value="1"/>
</dbReference>
<evidence type="ECO:0000259" key="1">
    <source>
        <dbReference type="PROSITE" id="PS51186"/>
    </source>
</evidence>
<dbReference type="AlphaFoldDB" id="A0A927MFS9"/>
<dbReference type="Gene3D" id="3.40.630.30">
    <property type="match status" value="1"/>
</dbReference>
<reference evidence="2" key="1">
    <citation type="submission" date="2020-10" db="EMBL/GenBank/DDBJ databases">
        <title>Genomic Encyclopedia of Type Strains, Phase IV (KMG-IV): sequencing the most valuable type-strain genomes for metagenomic binning, comparative biology and taxonomic classification.</title>
        <authorList>
            <person name="Goeker M."/>
        </authorList>
    </citation>
    <scope>NUCLEOTIDE SEQUENCE</scope>
    <source>
        <strain evidence="2">DSM 13886</strain>
    </source>
</reference>
<accession>A0A927MFS9</accession>
<name>A0A927MFS9_9BACL</name>
<comment type="caution">
    <text evidence="2">The sequence shown here is derived from an EMBL/GenBank/DDBJ whole genome shotgun (WGS) entry which is preliminary data.</text>
</comment>
<dbReference type="Pfam" id="PF13302">
    <property type="entry name" value="Acetyltransf_3"/>
    <property type="match status" value="1"/>
</dbReference>
<dbReference type="GO" id="GO:0016747">
    <property type="term" value="F:acyltransferase activity, transferring groups other than amino-acyl groups"/>
    <property type="evidence" value="ECO:0007669"/>
    <property type="project" value="InterPro"/>
</dbReference>
<dbReference type="InterPro" id="IPR000182">
    <property type="entry name" value="GNAT_dom"/>
</dbReference>
<dbReference type="PROSITE" id="PS51186">
    <property type="entry name" value="GNAT"/>
    <property type="match status" value="1"/>
</dbReference>
<gene>
    <name evidence="2" type="ORF">H4683_000734</name>
</gene>
<evidence type="ECO:0000313" key="2">
    <source>
        <dbReference type="EMBL" id="MBE1553660.1"/>
    </source>
</evidence>
<keyword evidence="3" id="KW-1185">Reference proteome</keyword>
<dbReference type="PANTHER" id="PTHR43792">
    <property type="entry name" value="GNAT FAMILY, PUTATIVE (AFU_ORTHOLOGUE AFUA_3G00765)-RELATED-RELATED"/>
    <property type="match status" value="1"/>
</dbReference>
<protein>
    <submittedName>
        <fullName evidence="2">RimJ/RimL family protein N-acetyltransferase</fullName>
    </submittedName>
</protein>
<dbReference type="InterPro" id="IPR016181">
    <property type="entry name" value="Acyl_CoA_acyltransferase"/>
</dbReference>